<dbReference type="PROSITE" id="PS51257">
    <property type="entry name" value="PROKAR_LIPOPROTEIN"/>
    <property type="match status" value="1"/>
</dbReference>
<name>A0A917E6I1_9FLAO</name>
<evidence type="ECO:0000313" key="2">
    <source>
        <dbReference type="Proteomes" id="UP000599688"/>
    </source>
</evidence>
<keyword evidence="2" id="KW-1185">Reference proteome</keyword>
<dbReference type="AlphaFoldDB" id="A0A917E6I1"/>
<sequence length="173" mass="19755">MNNIRISFFTTLLVVLSFYSCSIDDDENTNTGNYINFYIDDDFYEGYSNSEISSDLEFDELNYYDLESNKITGVTSSLPFQIYLEPNNTHPDFGTLIYYTSNSYYSLTSKEDCDSGLNTVLDYQVNITRNDEKVGGIIKGSFDGKIGRRSGFPCNNCCYFISDFSGEFKLIIK</sequence>
<evidence type="ECO:0000313" key="1">
    <source>
        <dbReference type="EMBL" id="GGE09250.1"/>
    </source>
</evidence>
<dbReference type="RefSeq" id="WP_188405566.1">
    <property type="nucleotide sequence ID" value="NZ_BMGL01000004.1"/>
</dbReference>
<reference evidence="1 2" key="1">
    <citation type="journal article" date="2014" name="Int. J. Syst. Evol. Microbiol.">
        <title>Complete genome sequence of Corynebacterium casei LMG S-19264T (=DSM 44701T), isolated from a smear-ripened cheese.</title>
        <authorList>
            <consortium name="US DOE Joint Genome Institute (JGI-PGF)"/>
            <person name="Walter F."/>
            <person name="Albersmeier A."/>
            <person name="Kalinowski J."/>
            <person name="Ruckert C."/>
        </authorList>
    </citation>
    <scope>NUCLEOTIDE SEQUENCE [LARGE SCALE GENOMIC DNA]</scope>
    <source>
        <strain evidence="1 2">CGMCC 1.12925</strain>
    </source>
</reference>
<protein>
    <recommendedName>
        <fullName evidence="3">Lipoprotein</fullName>
    </recommendedName>
</protein>
<gene>
    <name evidence="1" type="ORF">GCM10010831_08510</name>
</gene>
<dbReference type="Proteomes" id="UP000599688">
    <property type="component" value="Unassembled WGS sequence"/>
</dbReference>
<comment type="caution">
    <text evidence="1">The sequence shown here is derived from an EMBL/GenBank/DDBJ whole genome shotgun (WGS) entry which is preliminary data.</text>
</comment>
<evidence type="ECO:0008006" key="3">
    <source>
        <dbReference type="Google" id="ProtNLM"/>
    </source>
</evidence>
<accession>A0A917E6I1</accession>
<dbReference type="EMBL" id="BMGL01000004">
    <property type="protein sequence ID" value="GGE09250.1"/>
    <property type="molecule type" value="Genomic_DNA"/>
</dbReference>
<organism evidence="1 2">
    <name type="scientific">Psychroflexus salis</name>
    <dbReference type="NCBI Taxonomy" id="1526574"/>
    <lineage>
        <taxon>Bacteria</taxon>
        <taxon>Pseudomonadati</taxon>
        <taxon>Bacteroidota</taxon>
        <taxon>Flavobacteriia</taxon>
        <taxon>Flavobacteriales</taxon>
        <taxon>Flavobacteriaceae</taxon>
        <taxon>Psychroflexus</taxon>
    </lineage>
</organism>
<proteinExistence type="predicted"/>